<evidence type="ECO:0000313" key="2">
    <source>
        <dbReference type="Proteomes" id="UP000287651"/>
    </source>
</evidence>
<dbReference type="Proteomes" id="UP000287651">
    <property type="component" value="Unassembled WGS sequence"/>
</dbReference>
<organism evidence="1 2">
    <name type="scientific">Ensete ventricosum</name>
    <name type="common">Abyssinian banana</name>
    <name type="synonym">Musa ensete</name>
    <dbReference type="NCBI Taxonomy" id="4639"/>
    <lineage>
        <taxon>Eukaryota</taxon>
        <taxon>Viridiplantae</taxon>
        <taxon>Streptophyta</taxon>
        <taxon>Embryophyta</taxon>
        <taxon>Tracheophyta</taxon>
        <taxon>Spermatophyta</taxon>
        <taxon>Magnoliopsida</taxon>
        <taxon>Liliopsida</taxon>
        <taxon>Zingiberales</taxon>
        <taxon>Musaceae</taxon>
        <taxon>Ensete</taxon>
    </lineage>
</organism>
<dbReference type="AlphaFoldDB" id="A0A426YF39"/>
<accession>A0A426YF39</accession>
<dbReference type="PANTHER" id="PTHR33240:SF8">
    <property type="entry name" value="OS03G0439900 PROTEIN"/>
    <property type="match status" value="1"/>
</dbReference>
<proteinExistence type="predicted"/>
<name>A0A426YF39_ENSVE</name>
<sequence length="187" mass="21528">MYCRFRKEYDHDNECRDLKNQIEDLIRKGHVGHHVRDWIPTPERQHNRNHLPHPKEPIEKQIDVIMDGPAAEGDSSLARKVYARAMVKKRSRRHHDPKITFQPKGEDYPDHNDALVIMVHITNAQVKRIFIDIGSLTDVLYFDVFQKLGLTDKDLVLLTSTLTGFTGDSVSPLDTMTLPVMVGEGQH</sequence>
<comment type="caution">
    <text evidence="1">The sequence shown here is derived from an EMBL/GenBank/DDBJ whole genome shotgun (WGS) entry which is preliminary data.</text>
</comment>
<evidence type="ECO:0000313" key="1">
    <source>
        <dbReference type="EMBL" id="RRT50369.1"/>
    </source>
</evidence>
<evidence type="ECO:0008006" key="3">
    <source>
        <dbReference type="Google" id="ProtNLM"/>
    </source>
</evidence>
<gene>
    <name evidence="1" type="ORF">B296_00051787</name>
</gene>
<dbReference type="EMBL" id="AMZH03012801">
    <property type="protein sequence ID" value="RRT50369.1"/>
    <property type="molecule type" value="Genomic_DNA"/>
</dbReference>
<dbReference type="PANTHER" id="PTHR33240">
    <property type="entry name" value="OS08G0508500 PROTEIN"/>
    <property type="match status" value="1"/>
</dbReference>
<reference evidence="1 2" key="1">
    <citation type="journal article" date="2014" name="Agronomy (Basel)">
        <title>A Draft Genome Sequence for Ensete ventricosum, the Drought-Tolerant Tree Against Hunger.</title>
        <authorList>
            <person name="Harrison J."/>
            <person name="Moore K.A."/>
            <person name="Paszkiewicz K."/>
            <person name="Jones T."/>
            <person name="Grant M."/>
            <person name="Ambacheew D."/>
            <person name="Muzemil S."/>
            <person name="Studholme D.J."/>
        </authorList>
    </citation>
    <scope>NUCLEOTIDE SEQUENCE [LARGE SCALE GENOMIC DNA]</scope>
</reference>
<protein>
    <recommendedName>
        <fullName evidence="3">Reverse transcriptase domain-containing protein</fullName>
    </recommendedName>
</protein>